<organism evidence="1 2">
    <name type="scientific">Linum trigynum</name>
    <dbReference type="NCBI Taxonomy" id="586398"/>
    <lineage>
        <taxon>Eukaryota</taxon>
        <taxon>Viridiplantae</taxon>
        <taxon>Streptophyta</taxon>
        <taxon>Embryophyta</taxon>
        <taxon>Tracheophyta</taxon>
        <taxon>Spermatophyta</taxon>
        <taxon>Magnoliopsida</taxon>
        <taxon>eudicotyledons</taxon>
        <taxon>Gunneridae</taxon>
        <taxon>Pentapetalae</taxon>
        <taxon>rosids</taxon>
        <taxon>fabids</taxon>
        <taxon>Malpighiales</taxon>
        <taxon>Linaceae</taxon>
        <taxon>Linum</taxon>
    </lineage>
</organism>
<evidence type="ECO:0000313" key="1">
    <source>
        <dbReference type="EMBL" id="CAL1377750.1"/>
    </source>
</evidence>
<dbReference type="AlphaFoldDB" id="A0AAV2DWM7"/>
<dbReference type="EMBL" id="OZ034816">
    <property type="protein sequence ID" value="CAL1377750.1"/>
    <property type="molecule type" value="Genomic_DNA"/>
</dbReference>
<keyword evidence="2" id="KW-1185">Reference proteome</keyword>
<evidence type="ECO:0000313" key="2">
    <source>
        <dbReference type="Proteomes" id="UP001497516"/>
    </source>
</evidence>
<gene>
    <name evidence="1" type="ORF">LTRI10_LOCUS19378</name>
</gene>
<protein>
    <submittedName>
        <fullName evidence="1">Uncharacterized protein</fullName>
    </submittedName>
</protein>
<reference evidence="1 2" key="1">
    <citation type="submission" date="2024-04" db="EMBL/GenBank/DDBJ databases">
        <authorList>
            <person name="Fracassetti M."/>
        </authorList>
    </citation>
    <scope>NUCLEOTIDE SEQUENCE [LARGE SCALE GENOMIC DNA]</scope>
</reference>
<sequence length="124" mass="13266">MNASSSSAGGGGSGESSQGVLRLLLARYQLEQMPLYLLHAPSSGLLPLDARQGHPLMGLHPIKALIICSYPGLVIGMVSRILLLKLELIVVELLILEMQLLELLSEVVLARDGNGSDRGRIIDI</sequence>
<dbReference type="Proteomes" id="UP001497516">
    <property type="component" value="Chromosome 3"/>
</dbReference>
<name>A0AAV2DWM7_9ROSI</name>
<proteinExistence type="predicted"/>
<accession>A0AAV2DWM7</accession>